<organism evidence="4 5">
    <name type="scientific">Centaurea solstitialis</name>
    <name type="common">yellow star-thistle</name>
    <dbReference type="NCBI Taxonomy" id="347529"/>
    <lineage>
        <taxon>Eukaryota</taxon>
        <taxon>Viridiplantae</taxon>
        <taxon>Streptophyta</taxon>
        <taxon>Embryophyta</taxon>
        <taxon>Tracheophyta</taxon>
        <taxon>Spermatophyta</taxon>
        <taxon>Magnoliopsida</taxon>
        <taxon>eudicotyledons</taxon>
        <taxon>Gunneridae</taxon>
        <taxon>Pentapetalae</taxon>
        <taxon>asterids</taxon>
        <taxon>campanulids</taxon>
        <taxon>Asterales</taxon>
        <taxon>Asteraceae</taxon>
        <taxon>Carduoideae</taxon>
        <taxon>Cardueae</taxon>
        <taxon>Centaureinae</taxon>
        <taxon>Centaurea</taxon>
    </lineage>
</organism>
<keyword evidence="1" id="KW-0863">Zinc-finger</keyword>
<proteinExistence type="predicted"/>
<dbReference type="GO" id="GO:0003676">
    <property type="term" value="F:nucleic acid binding"/>
    <property type="evidence" value="ECO:0007669"/>
    <property type="project" value="InterPro"/>
</dbReference>
<keyword evidence="5" id="KW-1185">Reference proteome</keyword>
<gene>
    <name evidence="4" type="ORF">OSB04_012854</name>
</gene>
<keyword evidence="1" id="KW-0862">Zinc</keyword>
<comment type="caution">
    <text evidence="4">The sequence shown here is derived from an EMBL/GenBank/DDBJ whole genome shotgun (WGS) entry which is preliminary data.</text>
</comment>
<feature type="region of interest" description="Disordered" evidence="2">
    <location>
        <begin position="153"/>
        <end position="172"/>
    </location>
</feature>
<feature type="domain" description="CCHC-type" evidence="3">
    <location>
        <begin position="137"/>
        <end position="152"/>
    </location>
</feature>
<evidence type="ECO:0000256" key="1">
    <source>
        <dbReference type="PROSITE-ProRule" id="PRU00047"/>
    </source>
</evidence>
<feature type="compositionally biased region" description="Polar residues" evidence="2">
    <location>
        <begin position="156"/>
        <end position="172"/>
    </location>
</feature>
<protein>
    <recommendedName>
        <fullName evidence="3">CCHC-type domain-containing protein</fullName>
    </recommendedName>
</protein>
<dbReference type="EMBL" id="JARYMX010000003">
    <property type="protein sequence ID" value="KAJ9558240.1"/>
    <property type="molecule type" value="Genomic_DNA"/>
</dbReference>
<dbReference type="InterPro" id="IPR036875">
    <property type="entry name" value="Znf_CCHC_sf"/>
</dbReference>
<dbReference type="GO" id="GO:0008270">
    <property type="term" value="F:zinc ion binding"/>
    <property type="evidence" value="ECO:0007669"/>
    <property type="project" value="UniProtKB-KW"/>
</dbReference>
<dbReference type="SMART" id="SM00343">
    <property type="entry name" value="ZnF_C2HC"/>
    <property type="match status" value="1"/>
</dbReference>
<dbReference type="Pfam" id="PF00098">
    <property type="entry name" value="zf-CCHC"/>
    <property type="match status" value="1"/>
</dbReference>
<reference evidence="4" key="1">
    <citation type="submission" date="2023-03" db="EMBL/GenBank/DDBJ databases">
        <title>Chromosome-scale reference genome and RAD-based genetic map of yellow starthistle (Centaurea solstitialis) reveal putative structural variation and QTLs associated with invader traits.</title>
        <authorList>
            <person name="Reatini B."/>
            <person name="Cang F.A."/>
            <person name="Jiang Q."/>
            <person name="Mckibben M.T.W."/>
            <person name="Barker M.S."/>
            <person name="Rieseberg L.H."/>
            <person name="Dlugosch K.M."/>
        </authorList>
    </citation>
    <scope>NUCLEOTIDE SEQUENCE</scope>
    <source>
        <strain evidence="4">CAN-66</strain>
        <tissue evidence="4">Leaf</tissue>
    </source>
</reference>
<dbReference type="AlphaFoldDB" id="A0AA38TC44"/>
<dbReference type="PROSITE" id="PS50158">
    <property type="entry name" value="ZF_CCHC"/>
    <property type="match status" value="1"/>
</dbReference>
<keyword evidence="1" id="KW-0479">Metal-binding</keyword>
<evidence type="ECO:0000313" key="5">
    <source>
        <dbReference type="Proteomes" id="UP001172457"/>
    </source>
</evidence>
<accession>A0AA38TC44</accession>
<dbReference type="SUPFAM" id="SSF57756">
    <property type="entry name" value="Retrovirus zinc finger-like domains"/>
    <property type="match status" value="1"/>
</dbReference>
<evidence type="ECO:0000313" key="4">
    <source>
        <dbReference type="EMBL" id="KAJ9558240.1"/>
    </source>
</evidence>
<evidence type="ECO:0000259" key="3">
    <source>
        <dbReference type="PROSITE" id="PS50158"/>
    </source>
</evidence>
<evidence type="ECO:0000256" key="2">
    <source>
        <dbReference type="SAM" id="MobiDB-lite"/>
    </source>
</evidence>
<dbReference type="Gene3D" id="4.10.60.10">
    <property type="entry name" value="Zinc finger, CCHC-type"/>
    <property type="match status" value="1"/>
</dbReference>
<name>A0AA38TC44_9ASTR</name>
<sequence>MIGSFQILRGFKRVFEAEAEAKRKPIGYSHNTALLSSESSHSNDPGSYIAASDSFNAAKPSSGMDQTLEAFLASHVKTSLINEDLEQISPDDLEEMDIKWQMAMLTMRIKRFIKRTGRNNFGMKREDGAGFDKSKVRCYKCNDLGHFARECKGNGPQPNHQTKFNKNSSGNSSQALVSQEGFGFDWSDQAEEAVQNQALMAEITESSTYVLNFVPNLVLILLRSTGITIKVCVTVSRSLSSSGDNPMR</sequence>
<dbReference type="Proteomes" id="UP001172457">
    <property type="component" value="Chromosome 3"/>
</dbReference>
<dbReference type="InterPro" id="IPR001878">
    <property type="entry name" value="Znf_CCHC"/>
</dbReference>